<dbReference type="InterPro" id="IPR000531">
    <property type="entry name" value="Beta-barrel_TonB"/>
</dbReference>
<evidence type="ECO:0000256" key="1">
    <source>
        <dbReference type="ARBA" id="ARBA00004571"/>
    </source>
</evidence>
<feature type="chain" id="PRO_5045283630" evidence="13">
    <location>
        <begin position="25"/>
        <end position="640"/>
    </location>
</feature>
<dbReference type="CDD" id="cd01347">
    <property type="entry name" value="ligand_gated_channel"/>
    <property type="match status" value="1"/>
</dbReference>
<name>A0ABS1QW56_9GAMM</name>
<reference evidence="17" key="1">
    <citation type="submission" date="2021-01" db="EMBL/GenBank/DDBJ databases">
        <title>Genome public.</title>
        <authorList>
            <person name="Liu C."/>
            <person name="Sun Q."/>
        </authorList>
    </citation>
    <scope>NUCLEOTIDE SEQUENCE [LARGE SCALE GENOMIC DNA]</scope>
    <source>
        <strain evidence="17">CGMCC 1.18722</strain>
    </source>
</reference>
<evidence type="ECO:0000256" key="6">
    <source>
        <dbReference type="ARBA" id="ARBA00022729"/>
    </source>
</evidence>
<dbReference type="InterPro" id="IPR036942">
    <property type="entry name" value="Beta-barrel_TonB_sf"/>
</dbReference>
<dbReference type="Gene3D" id="2.40.170.20">
    <property type="entry name" value="TonB-dependent receptor, beta-barrel domain"/>
    <property type="match status" value="1"/>
</dbReference>
<evidence type="ECO:0000256" key="2">
    <source>
        <dbReference type="ARBA" id="ARBA00009810"/>
    </source>
</evidence>
<dbReference type="Pfam" id="PF00593">
    <property type="entry name" value="TonB_dep_Rec_b-barrel"/>
    <property type="match status" value="1"/>
</dbReference>
<keyword evidence="9 10" id="KW-0998">Cell outer membrane</keyword>
<keyword evidence="17" id="KW-1185">Reference proteome</keyword>
<keyword evidence="7 12" id="KW-0798">TonB box</keyword>
<evidence type="ECO:0000256" key="8">
    <source>
        <dbReference type="ARBA" id="ARBA00023136"/>
    </source>
</evidence>
<evidence type="ECO:0000259" key="15">
    <source>
        <dbReference type="Pfam" id="PF07715"/>
    </source>
</evidence>
<keyword evidence="4 10" id="KW-1134">Transmembrane beta strand</keyword>
<evidence type="ECO:0000256" key="4">
    <source>
        <dbReference type="ARBA" id="ARBA00022452"/>
    </source>
</evidence>
<evidence type="ECO:0000256" key="13">
    <source>
        <dbReference type="SAM" id="SignalP"/>
    </source>
</evidence>
<evidence type="ECO:0000313" key="16">
    <source>
        <dbReference type="EMBL" id="MBL1379085.1"/>
    </source>
</evidence>
<gene>
    <name evidence="16" type="ORF">JKV55_17400</name>
</gene>
<organism evidence="16 17">
    <name type="scientific">Zobellella iuensis</name>
    <dbReference type="NCBI Taxonomy" id="2803811"/>
    <lineage>
        <taxon>Bacteria</taxon>
        <taxon>Pseudomonadati</taxon>
        <taxon>Pseudomonadota</taxon>
        <taxon>Gammaproteobacteria</taxon>
        <taxon>Aeromonadales</taxon>
        <taxon>Aeromonadaceae</taxon>
        <taxon>Zobellella</taxon>
    </lineage>
</organism>
<keyword evidence="5 10" id="KW-0812">Transmembrane</keyword>
<evidence type="ECO:0000256" key="10">
    <source>
        <dbReference type="PROSITE-ProRule" id="PRU01360"/>
    </source>
</evidence>
<comment type="similarity">
    <text evidence="2 10 12">Belongs to the TonB-dependent receptor family.</text>
</comment>
<evidence type="ECO:0000256" key="12">
    <source>
        <dbReference type="RuleBase" id="RU003357"/>
    </source>
</evidence>
<evidence type="ECO:0000256" key="3">
    <source>
        <dbReference type="ARBA" id="ARBA00022448"/>
    </source>
</evidence>
<dbReference type="Gene3D" id="2.170.130.10">
    <property type="entry name" value="TonB-dependent receptor, plug domain"/>
    <property type="match status" value="1"/>
</dbReference>
<dbReference type="InterPro" id="IPR039426">
    <property type="entry name" value="TonB-dep_rcpt-like"/>
</dbReference>
<evidence type="ECO:0000259" key="14">
    <source>
        <dbReference type="Pfam" id="PF00593"/>
    </source>
</evidence>
<feature type="domain" description="TonB-dependent receptor-like beta-barrel" evidence="14">
    <location>
        <begin position="172"/>
        <end position="604"/>
    </location>
</feature>
<dbReference type="PANTHER" id="PTHR30069">
    <property type="entry name" value="TONB-DEPENDENT OUTER MEMBRANE RECEPTOR"/>
    <property type="match status" value="1"/>
</dbReference>
<dbReference type="Proteomes" id="UP000638570">
    <property type="component" value="Unassembled WGS sequence"/>
</dbReference>
<dbReference type="EMBL" id="JAERTZ010000030">
    <property type="protein sequence ID" value="MBL1379085.1"/>
    <property type="molecule type" value="Genomic_DNA"/>
</dbReference>
<dbReference type="InterPro" id="IPR037066">
    <property type="entry name" value="Plug_dom_sf"/>
</dbReference>
<proteinExistence type="inferred from homology"/>
<evidence type="ECO:0000256" key="5">
    <source>
        <dbReference type="ARBA" id="ARBA00022692"/>
    </source>
</evidence>
<comment type="subcellular location">
    <subcellularLocation>
        <location evidence="1 10">Cell outer membrane</location>
        <topology evidence="1 10">Multi-pass membrane protein</topology>
    </subcellularLocation>
</comment>
<evidence type="ECO:0000256" key="11">
    <source>
        <dbReference type="PROSITE-ProRule" id="PRU10144"/>
    </source>
</evidence>
<feature type="signal peptide" evidence="13">
    <location>
        <begin position="1"/>
        <end position="24"/>
    </location>
</feature>
<dbReference type="RefSeq" id="WP_202088137.1">
    <property type="nucleotide sequence ID" value="NZ_JAERTZ010000030.1"/>
</dbReference>
<feature type="short sequence motif" description="TonB C-terminal box" evidence="11">
    <location>
        <begin position="623"/>
        <end position="640"/>
    </location>
</feature>
<keyword evidence="16" id="KW-0675">Receptor</keyword>
<feature type="domain" description="TonB-dependent receptor plug" evidence="15">
    <location>
        <begin position="46"/>
        <end position="144"/>
    </location>
</feature>
<keyword evidence="8 10" id="KW-0472">Membrane</keyword>
<dbReference type="InterPro" id="IPR010917">
    <property type="entry name" value="TonB_rcpt_CS"/>
</dbReference>
<dbReference type="PROSITE" id="PS52016">
    <property type="entry name" value="TONB_DEPENDENT_REC_3"/>
    <property type="match status" value="1"/>
</dbReference>
<evidence type="ECO:0000256" key="9">
    <source>
        <dbReference type="ARBA" id="ARBA00023237"/>
    </source>
</evidence>
<keyword evidence="3 10" id="KW-0813">Transport</keyword>
<dbReference type="PANTHER" id="PTHR30069:SF41">
    <property type="entry name" value="HEME_HEMOPEXIN UTILIZATION PROTEIN C"/>
    <property type="match status" value="1"/>
</dbReference>
<keyword evidence="6 13" id="KW-0732">Signal</keyword>
<evidence type="ECO:0000313" key="17">
    <source>
        <dbReference type="Proteomes" id="UP000638570"/>
    </source>
</evidence>
<dbReference type="Pfam" id="PF07715">
    <property type="entry name" value="Plug"/>
    <property type="match status" value="1"/>
</dbReference>
<dbReference type="InterPro" id="IPR012910">
    <property type="entry name" value="Plug_dom"/>
</dbReference>
<comment type="caution">
    <text evidence="16">The sequence shown here is derived from an EMBL/GenBank/DDBJ whole genome shotgun (WGS) entry which is preliminary data.</text>
</comment>
<dbReference type="SUPFAM" id="SSF56935">
    <property type="entry name" value="Porins"/>
    <property type="match status" value="1"/>
</dbReference>
<dbReference type="PROSITE" id="PS01156">
    <property type="entry name" value="TONB_DEPENDENT_REC_2"/>
    <property type="match status" value="1"/>
</dbReference>
<protein>
    <submittedName>
        <fullName evidence="16">TonB-dependent receptor</fullName>
    </submittedName>
</protein>
<sequence length="640" mass="69629">MFCSNHKPSLLALTIAGIVSTPLAANDIITLDTVNVTDSRTAPDTDILIGQETLEKTQATDVADIFSGNPEIAVGGGSSPVTQKIYIRGLEDTLLNVSVDGATQSGNLFHHQGRLSIAPELLKQVEVSAGAGEATNGPGALAGAIRFVTKDPVDLLRPGQRVGALLQAGYFSNSDGYRTSGSVYGHLTDDWSALVTLSKTELGDYKDGDGNTQPFTESDVLTGFAKVVGQLTDEQKLTLSYERNQDEAFRKHRPHWVPSVRNPVFDQEMTRETVTGKYGFNAASNELVDLELTLHHTEASLEHIEGPYGTVLGSQESYGADLRNTSKLGAHSLTYGVDHRHDEGKLIVADTARETGRVTGLYLQDHFQATDRLMLSAGARYDWYELDEEFTGNSFSESGFSPNLGFSLDVTDKLNLHGGWARAMRGTQIKELFVLDYYTNAADRKKETADNYELGLSYRNGGLHMSAEAFVTEIDDVVGQVSRAVLGNVGDLKTKGFSAGIGYDWSLVSASLKYSQSRPELDGEPLSDDDWSLGTSVGDTWVAGLDFHPVDSLDLGWTGTFRERLTRVADGYTEKSGYGVHDLYARWRPLAGDQLTLAVTVQNLFDRQYQDHASYAVYGAVAAGLPEAGRDIRLSASYKF</sequence>
<accession>A0ABS1QW56</accession>
<evidence type="ECO:0000256" key="7">
    <source>
        <dbReference type="ARBA" id="ARBA00023077"/>
    </source>
</evidence>